<dbReference type="RefSeq" id="XP_064675172.1">
    <property type="nucleotide sequence ID" value="XM_064809852.1"/>
</dbReference>
<feature type="DNA-binding region" description="HMG box" evidence="3">
    <location>
        <begin position="127"/>
        <end position="195"/>
    </location>
</feature>
<dbReference type="CDD" id="cd01389">
    <property type="entry name" value="HMG-box_ROX1-like"/>
    <property type="match status" value="1"/>
</dbReference>
<proteinExistence type="predicted"/>
<dbReference type="GO" id="GO:0005634">
    <property type="term" value="C:nucleus"/>
    <property type="evidence" value="ECO:0007669"/>
    <property type="project" value="UniProtKB-UniRule"/>
</dbReference>
<gene>
    <name evidence="5" type="ORF">N656DRAFT_50089</name>
</gene>
<dbReference type="PROSITE" id="PS50118">
    <property type="entry name" value="HMG_BOX_2"/>
    <property type="match status" value="1"/>
</dbReference>
<evidence type="ECO:0000256" key="2">
    <source>
        <dbReference type="ARBA" id="ARBA00023163"/>
    </source>
</evidence>
<dbReference type="SMART" id="SM00398">
    <property type="entry name" value="HMG"/>
    <property type="match status" value="1"/>
</dbReference>
<protein>
    <recommendedName>
        <fullName evidence="4">HMG box domain-containing protein</fullName>
    </recommendedName>
</protein>
<dbReference type="Gene3D" id="1.10.30.10">
    <property type="entry name" value="High mobility group box domain"/>
    <property type="match status" value="1"/>
</dbReference>
<dbReference type="AlphaFoldDB" id="A0AAN6TN64"/>
<dbReference type="GeneID" id="89933976"/>
<sequence>MASSNPPPVQRWVRFITGLDNELNPNNELIVEMCTNHEDEDLYQKLISVMRLYKEFNNGNHASLLRVRNPSGFSQFWITTEDHLYILAKFDRETGFSGTYEPITTTVPAWRVPEDPSKIPEFKTVHVRRPRNMFIIYRQWMSGRIRAANPGMTAGKISRVVAQLWRAEKPEVKSHFKALAKTEERNHKLMYPGHELAGARNPRRALVLADQLEDPMTIAETLIAAGH</sequence>
<reference evidence="5" key="2">
    <citation type="submission" date="2023-05" db="EMBL/GenBank/DDBJ databases">
        <authorList>
            <consortium name="Lawrence Berkeley National Laboratory"/>
            <person name="Steindorff A."/>
            <person name="Hensen N."/>
            <person name="Bonometti L."/>
            <person name="Westerberg I."/>
            <person name="Brannstrom I.O."/>
            <person name="Guillou S."/>
            <person name="Cros-Aarteil S."/>
            <person name="Calhoun S."/>
            <person name="Haridas S."/>
            <person name="Kuo A."/>
            <person name="Mondo S."/>
            <person name="Pangilinan J."/>
            <person name="Riley R."/>
            <person name="Labutti K."/>
            <person name="Andreopoulos B."/>
            <person name="Lipzen A."/>
            <person name="Chen C."/>
            <person name="Yanf M."/>
            <person name="Daum C."/>
            <person name="Ng V."/>
            <person name="Clum A."/>
            <person name="Ohm R."/>
            <person name="Martin F."/>
            <person name="Silar P."/>
            <person name="Natvig D."/>
            <person name="Lalanne C."/>
            <person name="Gautier V."/>
            <person name="Ament-Velasquez S.L."/>
            <person name="Kruys A."/>
            <person name="Hutchinson M.I."/>
            <person name="Powell A.J."/>
            <person name="Barry K."/>
            <person name="Miller A.N."/>
            <person name="Grigoriev I.V."/>
            <person name="Debuchy R."/>
            <person name="Gladieux P."/>
            <person name="Thoren M.H."/>
            <person name="Johannesson H."/>
        </authorList>
    </citation>
    <scope>NUCLEOTIDE SEQUENCE</scope>
    <source>
        <strain evidence="5">CBS 508.74</strain>
    </source>
</reference>
<dbReference type="GO" id="GO:0000978">
    <property type="term" value="F:RNA polymerase II cis-regulatory region sequence-specific DNA binding"/>
    <property type="evidence" value="ECO:0007669"/>
    <property type="project" value="TreeGrafter"/>
</dbReference>
<feature type="domain" description="HMG box" evidence="4">
    <location>
        <begin position="127"/>
        <end position="195"/>
    </location>
</feature>
<dbReference type="GO" id="GO:0000122">
    <property type="term" value="P:negative regulation of transcription by RNA polymerase II"/>
    <property type="evidence" value="ECO:0007669"/>
    <property type="project" value="TreeGrafter"/>
</dbReference>
<dbReference type="Pfam" id="PF00505">
    <property type="entry name" value="HMG_box"/>
    <property type="match status" value="1"/>
</dbReference>
<evidence type="ECO:0000256" key="3">
    <source>
        <dbReference type="PROSITE-ProRule" id="PRU00267"/>
    </source>
</evidence>
<reference evidence="5" key="1">
    <citation type="journal article" date="2023" name="Mol. Phylogenet. Evol.">
        <title>Genome-scale phylogeny and comparative genomics of the fungal order Sordariales.</title>
        <authorList>
            <person name="Hensen N."/>
            <person name="Bonometti L."/>
            <person name="Westerberg I."/>
            <person name="Brannstrom I.O."/>
            <person name="Guillou S."/>
            <person name="Cros-Aarteil S."/>
            <person name="Calhoun S."/>
            <person name="Haridas S."/>
            <person name="Kuo A."/>
            <person name="Mondo S."/>
            <person name="Pangilinan J."/>
            <person name="Riley R."/>
            <person name="LaButti K."/>
            <person name="Andreopoulos B."/>
            <person name="Lipzen A."/>
            <person name="Chen C."/>
            <person name="Yan M."/>
            <person name="Daum C."/>
            <person name="Ng V."/>
            <person name="Clum A."/>
            <person name="Steindorff A."/>
            <person name="Ohm R.A."/>
            <person name="Martin F."/>
            <person name="Silar P."/>
            <person name="Natvig D.O."/>
            <person name="Lalanne C."/>
            <person name="Gautier V."/>
            <person name="Ament-Velasquez S.L."/>
            <person name="Kruys A."/>
            <person name="Hutchinson M.I."/>
            <person name="Powell A.J."/>
            <person name="Barry K."/>
            <person name="Miller A.N."/>
            <person name="Grigoriev I.V."/>
            <person name="Debuchy R."/>
            <person name="Gladieux P."/>
            <person name="Hiltunen Thoren M."/>
            <person name="Johannesson H."/>
        </authorList>
    </citation>
    <scope>NUCLEOTIDE SEQUENCE</scope>
    <source>
        <strain evidence="5">CBS 508.74</strain>
    </source>
</reference>
<dbReference type="EMBL" id="MU853332">
    <property type="protein sequence ID" value="KAK4117602.1"/>
    <property type="molecule type" value="Genomic_DNA"/>
</dbReference>
<name>A0AAN6TN64_9PEZI</name>
<accession>A0AAN6TN64</accession>
<dbReference type="InterPro" id="IPR050140">
    <property type="entry name" value="SRY-related_HMG-box_TF-like"/>
</dbReference>
<keyword evidence="2" id="KW-0804">Transcription</keyword>
<keyword evidence="6" id="KW-1185">Reference proteome</keyword>
<evidence type="ECO:0000259" key="4">
    <source>
        <dbReference type="PROSITE" id="PS50118"/>
    </source>
</evidence>
<dbReference type="InterPro" id="IPR036910">
    <property type="entry name" value="HMG_box_dom_sf"/>
</dbReference>
<dbReference type="InterPro" id="IPR009071">
    <property type="entry name" value="HMG_box_dom"/>
</dbReference>
<organism evidence="5 6">
    <name type="scientific">Canariomyces notabilis</name>
    <dbReference type="NCBI Taxonomy" id="2074819"/>
    <lineage>
        <taxon>Eukaryota</taxon>
        <taxon>Fungi</taxon>
        <taxon>Dikarya</taxon>
        <taxon>Ascomycota</taxon>
        <taxon>Pezizomycotina</taxon>
        <taxon>Sordariomycetes</taxon>
        <taxon>Sordariomycetidae</taxon>
        <taxon>Sordariales</taxon>
        <taxon>Chaetomiaceae</taxon>
        <taxon>Canariomyces</taxon>
    </lineage>
</organism>
<dbReference type="SUPFAM" id="SSF47095">
    <property type="entry name" value="HMG-box"/>
    <property type="match status" value="1"/>
</dbReference>
<evidence type="ECO:0000313" key="6">
    <source>
        <dbReference type="Proteomes" id="UP001302812"/>
    </source>
</evidence>
<dbReference type="Proteomes" id="UP001302812">
    <property type="component" value="Unassembled WGS sequence"/>
</dbReference>
<keyword evidence="1 3" id="KW-0238">DNA-binding</keyword>
<dbReference type="GO" id="GO:0030154">
    <property type="term" value="P:cell differentiation"/>
    <property type="evidence" value="ECO:0007669"/>
    <property type="project" value="TreeGrafter"/>
</dbReference>
<dbReference type="GO" id="GO:0001228">
    <property type="term" value="F:DNA-binding transcription activator activity, RNA polymerase II-specific"/>
    <property type="evidence" value="ECO:0007669"/>
    <property type="project" value="TreeGrafter"/>
</dbReference>
<evidence type="ECO:0000313" key="5">
    <source>
        <dbReference type="EMBL" id="KAK4117602.1"/>
    </source>
</evidence>
<keyword evidence="3" id="KW-0539">Nucleus</keyword>
<dbReference type="PANTHER" id="PTHR10270">
    <property type="entry name" value="SOX TRANSCRIPTION FACTOR"/>
    <property type="match status" value="1"/>
</dbReference>
<evidence type="ECO:0000256" key="1">
    <source>
        <dbReference type="ARBA" id="ARBA00023125"/>
    </source>
</evidence>
<dbReference type="PANTHER" id="PTHR10270:SF161">
    <property type="entry name" value="SEX-DETERMINING REGION Y PROTEIN"/>
    <property type="match status" value="1"/>
</dbReference>
<comment type="caution">
    <text evidence="5">The sequence shown here is derived from an EMBL/GenBank/DDBJ whole genome shotgun (WGS) entry which is preliminary data.</text>
</comment>